<keyword evidence="1" id="KW-1133">Transmembrane helix</keyword>
<evidence type="ECO:0008006" key="4">
    <source>
        <dbReference type="Google" id="ProtNLM"/>
    </source>
</evidence>
<evidence type="ECO:0000313" key="3">
    <source>
        <dbReference type="Proteomes" id="UP001075225"/>
    </source>
</evidence>
<keyword evidence="1" id="KW-0812">Transmembrane</keyword>
<gene>
    <name evidence="2" type="ORF">O6B32_00720</name>
</gene>
<proteinExistence type="predicted"/>
<dbReference type="EMBL" id="JAPXGO010000001">
    <property type="protein sequence ID" value="MCZ6159012.1"/>
    <property type="molecule type" value="Genomic_DNA"/>
</dbReference>
<accession>A0A9Q4KJ01</accession>
<feature type="transmembrane region" description="Helical" evidence="1">
    <location>
        <begin position="41"/>
        <end position="61"/>
    </location>
</feature>
<evidence type="ECO:0000313" key="2">
    <source>
        <dbReference type="EMBL" id="MCZ6159012.1"/>
    </source>
</evidence>
<evidence type="ECO:0000256" key="1">
    <source>
        <dbReference type="SAM" id="Phobius"/>
    </source>
</evidence>
<keyword evidence="1" id="KW-0472">Membrane</keyword>
<protein>
    <recommendedName>
        <fullName evidence="4">Transmembrane protein</fullName>
    </recommendedName>
</protein>
<organism evidence="2 3">
    <name type="scientific">Campylobacter ureolyticus</name>
    <dbReference type="NCBI Taxonomy" id="827"/>
    <lineage>
        <taxon>Bacteria</taxon>
        <taxon>Pseudomonadati</taxon>
        <taxon>Campylobacterota</taxon>
        <taxon>Epsilonproteobacteria</taxon>
        <taxon>Campylobacterales</taxon>
        <taxon>Campylobacteraceae</taxon>
        <taxon>Campylobacter</taxon>
    </lineage>
</organism>
<reference evidence="2" key="1">
    <citation type="submission" date="2022-12" db="EMBL/GenBank/DDBJ databases">
        <title>Species Delineation and Comparative Genomics within the Campylobacter ureolyticus Complex.</title>
        <authorList>
            <person name="Maki J."/>
            <person name="Howard M."/>
            <person name="Connelly S."/>
            <person name="Hardy D.J."/>
            <person name="Cameron A."/>
        </authorList>
    </citation>
    <scope>NUCLEOTIDE SEQUENCE</scope>
    <source>
        <strain evidence="2">URMC_787</strain>
    </source>
</reference>
<name>A0A9Q4KJ01_9BACT</name>
<dbReference type="Proteomes" id="UP001075225">
    <property type="component" value="Unassembled WGS sequence"/>
</dbReference>
<comment type="caution">
    <text evidence="2">The sequence shown here is derived from an EMBL/GenBank/DDBJ whole genome shotgun (WGS) entry which is preliminary data.</text>
</comment>
<feature type="transmembrane region" description="Helical" evidence="1">
    <location>
        <begin position="116"/>
        <end position="144"/>
    </location>
</feature>
<sequence length="154" mass="17646">MSGERFFNTLAVLSWVIFILWYIFGLMAGDMLEPNDKEGTMIIKWSYCFIATITVLLLYFITKPAELPVEKSIFKKIMPILFSLSVIVKFILICAFIVVVFIFFADGSNDKEYLDLVFSTGLFFLLEGVIFFILTLCLTILQYLNTGTAEWIGK</sequence>
<feature type="transmembrane region" description="Helical" evidence="1">
    <location>
        <begin position="81"/>
        <end position="104"/>
    </location>
</feature>
<feature type="transmembrane region" description="Helical" evidence="1">
    <location>
        <begin position="7"/>
        <end position="29"/>
    </location>
</feature>
<dbReference type="RefSeq" id="WP_269484154.1">
    <property type="nucleotide sequence ID" value="NZ_JAPXGO010000001.1"/>
</dbReference>
<dbReference type="AlphaFoldDB" id="A0A9Q4KJ01"/>